<evidence type="ECO:0000256" key="1">
    <source>
        <dbReference type="ARBA" id="ARBA00004167"/>
    </source>
</evidence>
<dbReference type="Pfam" id="PF00430">
    <property type="entry name" value="ATP-synt_B"/>
    <property type="match status" value="1"/>
</dbReference>
<dbReference type="GO" id="GO:0045259">
    <property type="term" value="C:proton-transporting ATP synthase complex"/>
    <property type="evidence" value="ECO:0007669"/>
    <property type="project" value="UniProtKB-KW"/>
</dbReference>
<proteinExistence type="predicted"/>
<dbReference type="GO" id="GO:0015078">
    <property type="term" value="F:proton transmembrane transporter activity"/>
    <property type="evidence" value="ECO:0007669"/>
    <property type="project" value="InterPro"/>
</dbReference>
<dbReference type="CDD" id="cd06503">
    <property type="entry name" value="ATP-synt_Fo_b"/>
    <property type="match status" value="1"/>
</dbReference>
<keyword evidence="8" id="KW-0472">Membrane</keyword>
<dbReference type="GO" id="GO:0015986">
    <property type="term" value="P:proton motive force-driven ATP synthesis"/>
    <property type="evidence" value="ECO:0007669"/>
    <property type="project" value="InterPro"/>
</dbReference>
<evidence type="ECO:0000256" key="2">
    <source>
        <dbReference type="ARBA" id="ARBA00022448"/>
    </source>
</evidence>
<dbReference type="InterPro" id="IPR002146">
    <property type="entry name" value="ATP_synth_b/b'su_bac/chlpt"/>
</dbReference>
<evidence type="ECO:0000256" key="4">
    <source>
        <dbReference type="ARBA" id="ARBA00022692"/>
    </source>
</evidence>
<evidence type="ECO:0000256" key="10">
    <source>
        <dbReference type="SAM" id="Coils"/>
    </source>
</evidence>
<keyword evidence="2" id="KW-0813">Transport</keyword>
<evidence type="ECO:0000256" key="6">
    <source>
        <dbReference type="ARBA" id="ARBA00022989"/>
    </source>
</evidence>
<evidence type="ECO:0000256" key="7">
    <source>
        <dbReference type="ARBA" id="ARBA00023065"/>
    </source>
</evidence>
<comment type="function">
    <text evidence="9">F(1)F(0) ATP synthase produces ATP from ADP in the presence of a proton or sodium gradient. F-type ATPases consist of two structural domains, F(1) containing the extramembraneous catalytic core and F(0) containing the membrane proton channel, linked together by a central stalk and a peripheral stalk. During catalysis, ATP synthesis in the catalytic domain of F(1) is coupled via a rotary mechanism of the central stalk subunits to proton translocation.</text>
</comment>
<reference evidence="11" key="1">
    <citation type="submission" date="2018-05" db="EMBL/GenBank/DDBJ databases">
        <authorList>
            <person name="Lanie J.A."/>
            <person name="Ng W.-L."/>
            <person name="Kazmierczak K.M."/>
            <person name="Andrzejewski T.M."/>
            <person name="Davidsen T.M."/>
            <person name="Wayne K.J."/>
            <person name="Tettelin H."/>
            <person name="Glass J.I."/>
            <person name="Rusch D."/>
            <person name="Podicherti R."/>
            <person name="Tsui H.-C.T."/>
            <person name="Winkler M.E."/>
        </authorList>
    </citation>
    <scope>NUCLEOTIDE SEQUENCE</scope>
</reference>
<gene>
    <name evidence="11" type="ORF">METZ01_LOCUS395596</name>
</gene>
<comment type="subcellular location">
    <subcellularLocation>
        <location evidence="1">Membrane</location>
        <topology evidence="1">Single-pass membrane protein</topology>
    </subcellularLocation>
</comment>
<keyword evidence="5" id="KW-0375">Hydrogen ion transport</keyword>
<name>A0A382V8B4_9ZZZZ</name>
<accession>A0A382V8B4</accession>
<dbReference type="AlphaFoldDB" id="A0A382V8B4"/>
<sequence length="144" mass="16273">MALLARPTWLFVTRSIDNRIQEIKNKIEEAAGLREEAQDMLAANKRKIFDAEKEAGEIIAQAREEAQVLKARLTKELEEVLKRRQQIATDRISQAEADAVEAVRLLTLDIALNATEQILSETIKGEKGKKLINKSIKELPNKLN</sequence>
<keyword evidence="3" id="KW-0138">CF(0)</keyword>
<keyword evidence="4" id="KW-0812">Transmembrane</keyword>
<organism evidence="11">
    <name type="scientific">marine metagenome</name>
    <dbReference type="NCBI Taxonomy" id="408172"/>
    <lineage>
        <taxon>unclassified sequences</taxon>
        <taxon>metagenomes</taxon>
        <taxon>ecological metagenomes</taxon>
    </lineage>
</organism>
<evidence type="ECO:0000313" key="11">
    <source>
        <dbReference type="EMBL" id="SVD42742.1"/>
    </source>
</evidence>
<evidence type="ECO:0000256" key="8">
    <source>
        <dbReference type="ARBA" id="ARBA00023136"/>
    </source>
</evidence>
<evidence type="ECO:0000256" key="3">
    <source>
        <dbReference type="ARBA" id="ARBA00022547"/>
    </source>
</evidence>
<keyword evidence="10" id="KW-0175">Coiled coil</keyword>
<protein>
    <submittedName>
        <fullName evidence="11">Uncharacterized protein</fullName>
    </submittedName>
</protein>
<feature type="coiled-coil region" evidence="10">
    <location>
        <begin position="16"/>
        <end position="90"/>
    </location>
</feature>
<keyword evidence="6" id="KW-1133">Transmembrane helix</keyword>
<evidence type="ECO:0000256" key="5">
    <source>
        <dbReference type="ARBA" id="ARBA00022781"/>
    </source>
</evidence>
<evidence type="ECO:0000256" key="9">
    <source>
        <dbReference type="ARBA" id="ARBA00025198"/>
    </source>
</evidence>
<keyword evidence="7" id="KW-0406">Ion transport</keyword>
<dbReference type="EMBL" id="UINC01149958">
    <property type="protein sequence ID" value="SVD42742.1"/>
    <property type="molecule type" value="Genomic_DNA"/>
</dbReference>